<feature type="domain" description="PTS EIIA type-1" evidence="14">
    <location>
        <begin position="526"/>
        <end position="630"/>
    </location>
</feature>
<comment type="caution">
    <text evidence="17">The sequence shown here is derived from an EMBL/GenBank/DDBJ whole genome shotgun (WGS) entry which is preliminary data.</text>
</comment>
<feature type="transmembrane region" description="Helical" evidence="13">
    <location>
        <begin position="273"/>
        <end position="290"/>
    </location>
</feature>
<feature type="transmembrane region" description="Helical" evidence="13">
    <location>
        <begin position="43"/>
        <end position="63"/>
    </location>
</feature>
<dbReference type="SUPFAM" id="SSF51261">
    <property type="entry name" value="Duplicated hybrid motif"/>
    <property type="match status" value="1"/>
</dbReference>
<keyword evidence="4" id="KW-0762">Sugar transport</keyword>
<protein>
    <submittedName>
        <fullName evidence="18">PTS sucrose transporter subunit IIBC</fullName>
    </submittedName>
    <submittedName>
        <fullName evidence="17">PTS system N-acetylglucosamine-specific IIA component (Glc family) /PTS system N-acetylglucosamine-specific IIB component (Glc family) /PTS system N-acetylglucosamine-specific IIC component (Glc fa...</fullName>
    </submittedName>
</protein>
<feature type="transmembrane region" description="Helical" evidence="13">
    <location>
        <begin position="296"/>
        <end position="318"/>
    </location>
</feature>
<dbReference type="InterPro" id="IPR003352">
    <property type="entry name" value="PTS_EIIC"/>
</dbReference>
<dbReference type="InterPro" id="IPR011055">
    <property type="entry name" value="Dup_hybrid_motif"/>
</dbReference>
<dbReference type="PANTHER" id="PTHR30009">
    <property type="entry name" value="CYTOCHROME C-TYPE SYNTHESIS PROTEIN AND PTS TRANSMEMBRANE COMPONENT"/>
    <property type="match status" value="1"/>
</dbReference>
<feature type="domain" description="PTS EIIB type-1" evidence="15">
    <location>
        <begin position="402"/>
        <end position="484"/>
    </location>
</feature>
<evidence type="ECO:0000256" key="2">
    <source>
        <dbReference type="ARBA" id="ARBA00022448"/>
    </source>
</evidence>
<dbReference type="OrthoDB" id="9797715at2"/>
<evidence type="ECO:0000256" key="11">
    <source>
        <dbReference type="PROSITE-ProRule" id="PRU00421"/>
    </source>
</evidence>
<proteinExistence type="predicted"/>
<dbReference type="InterPro" id="IPR001996">
    <property type="entry name" value="PTS_IIB_1"/>
</dbReference>
<dbReference type="GO" id="GO:0015764">
    <property type="term" value="P:N-acetylglucosamine transport"/>
    <property type="evidence" value="ECO:0007669"/>
    <property type="project" value="TreeGrafter"/>
</dbReference>
<evidence type="ECO:0000313" key="18">
    <source>
        <dbReference type="EMBL" id="RUQ85625.1"/>
    </source>
</evidence>
<dbReference type="GO" id="GO:0009401">
    <property type="term" value="P:phosphoenolpyruvate-dependent sugar phosphotransferase system"/>
    <property type="evidence" value="ECO:0007669"/>
    <property type="project" value="UniProtKB-KW"/>
</dbReference>
<evidence type="ECO:0000256" key="8">
    <source>
        <dbReference type="ARBA" id="ARBA00022777"/>
    </source>
</evidence>
<evidence type="ECO:0000256" key="3">
    <source>
        <dbReference type="ARBA" id="ARBA00022475"/>
    </source>
</evidence>
<dbReference type="Pfam" id="PF00367">
    <property type="entry name" value="PTS_EIIB"/>
    <property type="match status" value="1"/>
</dbReference>
<dbReference type="GO" id="GO:0005886">
    <property type="term" value="C:plasma membrane"/>
    <property type="evidence" value="ECO:0007669"/>
    <property type="project" value="UniProtKB-SubCell"/>
</dbReference>
<evidence type="ECO:0000259" key="14">
    <source>
        <dbReference type="PROSITE" id="PS51093"/>
    </source>
</evidence>
<dbReference type="CDD" id="cd00212">
    <property type="entry name" value="PTS_IIB_glc"/>
    <property type="match status" value="1"/>
</dbReference>
<feature type="active site" description="Phosphocysteine intermediate; for EIIB activity" evidence="11">
    <location>
        <position position="424"/>
    </location>
</feature>
<dbReference type="InterPro" id="IPR013013">
    <property type="entry name" value="PTS_EIIC_1"/>
</dbReference>
<feature type="transmembrane region" description="Helical" evidence="13">
    <location>
        <begin position="112"/>
        <end position="132"/>
    </location>
</feature>
<reference evidence="18 20" key="2">
    <citation type="submission" date="2018-12" db="EMBL/GenBank/DDBJ databases">
        <authorList>
            <person name="hu s."/>
            <person name="Xu Y."/>
            <person name="Xu B."/>
            <person name="Li F."/>
        </authorList>
    </citation>
    <scope>NUCLEOTIDE SEQUENCE [LARGE SCALE GENOMIC DNA]</scope>
    <source>
        <strain evidence="18 20">KSW2-17</strain>
    </source>
</reference>
<dbReference type="PROSITE" id="PS51093">
    <property type="entry name" value="PTS_EIIA_TYPE_1"/>
    <property type="match status" value="1"/>
</dbReference>
<dbReference type="NCBIfam" id="TIGR00826">
    <property type="entry name" value="EIIB_glc"/>
    <property type="match status" value="1"/>
</dbReference>
<evidence type="ECO:0000256" key="5">
    <source>
        <dbReference type="ARBA" id="ARBA00022679"/>
    </source>
</evidence>
<dbReference type="GO" id="GO:0016301">
    <property type="term" value="F:kinase activity"/>
    <property type="evidence" value="ECO:0007669"/>
    <property type="project" value="UniProtKB-KW"/>
</dbReference>
<feature type="transmembrane region" description="Helical" evidence="13">
    <location>
        <begin position="243"/>
        <end position="266"/>
    </location>
</feature>
<evidence type="ECO:0000313" key="20">
    <source>
        <dbReference type="Proteomes" id="UP000268291"/>
    </source>
</evidence>
<organism evidence="17 19">
    <name type="scientific">Labedella gwakjiensis</name>
    <dbReference type="NCBI Taxonomy" id="390269"/>
    <lineage>
        <taxon>Bacteria</taxon>
        <taxon>Bacillati</taxon>
        <taxon>Actinomycetota</taxon>
        <taxon>Actinomycetes</taxon>
        <taxon>Micrococcales</taxon>
        <taxon>Microbacteriaceae</taxon>
        <taxon>Labedella</taxon>
    </lineage>
</organism>
<dbReference type="FunFam" id="2.70.70.10:FF:000001">
    <property type="entry name" value="PTS system glucose-specific IIA component"/>
    <property type="match status" value="1"/>
</dbReference>
<evidence type="ECO:0000259" key="15">
    <source>
        <dbReference type="PROSITE" id="PS51098"/>
    </source>
</evidence>
<dbReference type="NCBIfam" id="TIGR00830">
    <property type="entry name" value="PTBA"/>
    <property type="match status" value="1"/>
</dbReference>
<evidence type="ECO:0000256" key="1">
    <source>
        <dbReference type="ARBA" id="ARBA00004651"/>
    </source>
</evidence>
<keyword evidence="7 13" id="KW-0812">Transmembrane</keyword>
<dbReference type="InterPro" id="IPR010974">
    <property type="entry name" value="PTS_IIBC_nag"/>
</dbReference>
<dbReference type="SUPFAM" id="SSF55604">
    <property type="entry name" value="Glucose permease domain IIB"/>
    <property type="match status" value="1"/>
</dbReference>
<dbReference type="PROSITE" id="PS51098">
    <property type="entry name" value="PTS_EIIB_TYPE_1"/>
    <property type="match status" value="1"/>
</dbReference>
<dbReference type="InterPro" id="IPR050429">
    <property type="entry name" value="PTS_Glucose_EIICBA"/>
</dbReference>
<feature type="compositionally biased region" description="Low complexity" evidence="12">
    <location>
        <begin position="483"/>
        <end position="505"/>
    </location>
</feature>
<dbReference type="Pfam" id="PF00358">
    <property type="entry name" value="PTS_EIIA_1"/>
    <property type="match status" value="1"/>
</dbReference>
<feature type="transmembrane region" description="Helical" evidence="13">
    <location>
        <begin position="75"/>
        <end position="92"/>
    </location>
</feature>
<evidence type="ECO:0000259" key="16">
    <source>
        <dbReference type="PROSITE" id="PS51103"/>
    </source>
</evidence>
<dbReference type="PROSITE" id="PS00371">
    <property type="entry name" value="PTS_EIIA_TYPE_1_HIS"/>
    <property type="match status" value="1"/>
</dbReference>
<dbReference type="InterPro" id="IPR036878">
    <property type="entry name" value="Glu_permease_IIB"/>
</dbReference>
<dbReference type="RefSeq" id="WP_106561723.1">
    <property type="nucleotide sequence ID" value="NZ_PYAU01000001.1"/>
</dbReference>
<dbReference type="InterPro" id="IPR018113">
    <property type="entry name" value="PTrfase_EIIB_Cys"/>
</dbReference>
<dbReference type="GO" id="GO:0090563">
    <property type="term" value="F:protein-phosphocysteine-sugar phosphotransferase activity"/>
    <property type="evidence" value="ECO:0007669"/>
    <property type="project" value="TreeGrafter"/>
</dbReference>
<dbReference type="GO" id="GO:0019866">
    <property type="term" value="C:organelle inner membrane"/>
    <property type="evidence" value="ECO:0007669"/>
    <property type="project" value="InterPro"/>
</dbReference>
<dbReference type="EMBL" id="PYAU01000001">
    <property type="protein sequence ID" value="PSL36450.1"/>
    <property type="molecule type" value="Genomic_DNA"/>
</dbReference>
<keyword evidence="9 13" id="KW-1133">Transmembrane helix</keyword>
<feature type="transmembrane region" description="Helical" evidence="13">
    <location>
        <begin position="153"/>
        <end position="172"/>
    </location>
</feature>
<feature type="domain" description="PTS EIIC type-1" evidence="16">
    <location>
        <begin position="1"/>
        <end position="384"/>
    </location>
</feature>
<dbReference type="AlphaFoldDB" id="A0A2P8GR59"/>
<evidence type="ECO:0000256" key="10">
    <source>
        <dbReference type="ARBA" id="ARBA00023136"/>
    </source>
</evidence>
<evidence type="ECO:0000313" key="17">
    <source>
        <dbReference type="EMBL" id="PSL36450.1"/>
    </source>
</evidence>
<accession>A0A2P8GR59</accession>
<dbReference type="Gene3D" id="2.70.70.10">
    <property type="entry name" value="Glucose Permease (Domain IIA)"/>
    <property type="match status" value="1"/>
</dbReference>
<evidence type="ECO:0000256" key="4">
    <source>
        <dbReference type="ARBA" id="ARBA00022597"/>
    </source>
</evidence>
<feature type="transmembrane region" description="Helical" evidence="13">
    <location>
        <begin position="178"/>
        <end position="200"/>
    </location>
</feature>
<dbReference type="Proteomes" id="UP000268291">
    <property type="component" value="Unassembled WGS sequence"/>
</dbReference>
<keyword evidence="20" id="KW-1185">Reference proteome</keyword>
<dbReference type="Proteomes" id="UP000241203">
    <property type="component" value="Unassembled WGS sequence"/>
</dbReference>
<name>A0A2P8GR59_9MICO</name>
<reference evidence="17 19" key="1">
    <citation type="submission" date="2018-03" db="EMBL/GenBank/DDBJ databases">
        <title>Genomic Encyclopedia of Archaeal and Bacterial Type Strains, Phase II (KMG-II): from individual species to whole genera.</title>
        <authorList>
            <person name="Goeker M."/>
        </authorList>
    </citation>
    <scope>NUCLEOTIDE SEQUENCE [LARGE SCALE GENOMIC DNA]</scope>
    <source>
        <strain evidence="17 19">DSM 21548</strain>
    </source>
</reference>
<evidence type="ECO:0000256" key="7">
    <source>
        <dbReference type="ARBA" id="ARBA00022692"/>
    </source>
</evidence>
<keyword evidence="6" id="KW-0598">Phosphotransferase system</keyword>
<keyword evidence="8" id="KW-0418">Kinase</keyword>
<feature type="transmembrane region" description="Helical" evidence="13">
    <location>
        <begin position="350"/>
        <end position="372"/>
    </location>
</feature>
<keyword evidence="2" id="KW-0813">Transport</keyword>
<dbReference type="PROSITE" id="PS01035">
    <property type="entry name" value="PTS_EIIB_TYPE_1_CYS"/>
    <property type="match status" value="1"/>
</dbReference>
<keyword evidence="3" id="KW-1003">Cell membrane</keyword>
<dbReference type="Pfam" id="PF02378">
    <property type="entry name" value="PTS_EIIC"/>
    <property type="match status" value="1"/>
</dbReference>
<keyword evidence="5" id="KW-0808">Transferase</keyword>
<feature type="transmembrane region" description="Helical" evidence="13">
    <location>
        <begin position="212"/>
        <end position="231"/>
    </location>
</feature>
<dbReference type="NCBIfam" id="TIGR01998">
    <property type="entry name" value="PTS-II-BC-nag"/>
    <property type="match status" value="1"/>
</dbReference>
<sequence>MKFFQKLGRSIMLPVAVLPVAAILSGLGYWIKGATGDDDNVVATFLGTAGGALLDNMALLFAIGISIGMAKKSDGTSALAGLVSWLTITTLLDPAKVAAIQGVAVDDVDPAFSFIKNVFVGIICGLIGAFCYDRFKDTKLPDALSFFSGKRSVAIVTAGVSLVAALVLYVAWPLVFGGLVAFGEWIVTLGPVGAGLYGFFNRLLIPLGLHHALNSVFWFDVAGINDLNNFLAGEGTYGVTGQYMTGFFPVMMFGLPGAALAMYVTAKTTRKKVAAGLLLSGAVSSFFVGVTEPLEFAFMFLAPVLYVIHAVFMGISLAISALLPVRMGFGFSGGFIDLVLQWMNPMAENPWIILVMGVFWFVVYFLVFRFVILRFKLKTPGREDDEPAESTASDGSTDERYRATAARFLDALGGPDNIVELENCATRLRMEVADVSKVDDAALKRAGAAGTMKPGGTSVQVVYGLNVQFVKDAMEGIMSGDVSAPSASTPPAAPSGTTLTAPATSTTVRLRQPVDGTIAPLSSVPDPTFADGIMGPGLAIEPTGDTVIAPADGTIGHVFDTGHAVAVVLDDGTEILVHVGIDTVHMKGDGFTTLVETGQRVVAGTPLLRFDLDKIRAAGHASVTPVIVLNNEHATIEFD</sequence>
<keyword evidence="10 13" id="KW-0472">Membrane</keyword>
<comment type="subcellular location">
    <subcellularLocation>
        <location evidence="1">Cell membrane</location>
        <topology evidence="1">Multi-pass membrane protein</topology>
    </subcellularLocation>
</comment>
<dbReference type="PANTHER" id="PTHR30009:SF4">
    <property type="entry name" value="PTS SYSTEM N-ACETYLGLUCOSAMINE-SPECIFIC EIICBA COMPONENT"/>
    <property type="match status" value="1"/>
</dbReference>
<evidence type="ECO:0000256" key="9">
    <source>
        <dbReference type="ARBA" id="ARBA00022989"/>
    </source>
</evidence>
<dbReference type="GO" id="GO:0008982">
    <property type="term" value="F:protein-N(PI)-phosphohistidine-sugar phosphotransferase activity"/>
    <property type="evidence" value="ECO:0007669"/>
    <property type="project" value="InterPro"/>
</dbReference>
<feature type="region of interest" description="Disordered" evidence="12">
    <location>
        <begin position="481"/>
        <end position="505"/>
    </location>
</feature>
<dbReference type="InterPro" id="IPR001127">
    <property type="entry name" value="PTS_EIIA_1_perm"/>
</dbReference>
<gene>
    <name evidence="17" type="ORF">CLV49_0041</name>
    <name evidence="18" type="ORF">ELQ93_00855</name>
</gene>
<dbReference type="GO" id="GO:0015572">
    <property type="term" value="F:N-acetylglucosamine transmembrane transporter activity"/>
    <property type="evidence" value="ECO:0007669"/>
    <property type="project" value="InterPro"/>
</dbReference>
<dbReference type="Gene3D" id="3.30.1360.60">
    <property type="entry name" value="Glucose permease domain IIB"/>
    <property type="match status" value="1"/>
</dbReference>
<evidence type="ECO:0000256" key="12">
    <source>
        <dbReference type="SAM" id="MobiDB-lite"/>
    </source>
</evidence>
<evidence type="ECO:0000313" key="19">
    <source>
        <dbReference type="Proteomes" id="UP000241203"/>
    </source>
</evidence>
<dbReference type="EMBL" id="RZGY01000001">
    <property type="protein sequence ID" value="RUQ85625.1"/>
    <property type="molecule type" value="Genomic_DNA"/>
</dbReference>
<feature type="transmembrane region" description="Helical" evidence="13">
    <location>
        <begin position="12"/>
        <end position="31"/>
    </location>
</feature>
<evidence type="ECO:0000256" key="6">
    <source>
        <dbReference type="ARBA" id="ARBA00022683"/>
    </source>
</evidence>
<evidence type="ECO:0000256" key="13">
    <source>
        <dbReference type="SAM" id="Phobius"/>
    </source>
</evidence>
<dbReference type="PROSITE" id="PS51103">
    <property type="entry name" value="PTS_EIIC_TYPE_1"/>
    <property type="match status" value="1"/>
</dbReference>